<protein>
    <recommendedName>
        <fullName evidence="4">DUF1223 domain-containing protein</fullName>
    </recommendedName>
</protein>
<dbReference type="EMBL" id="JACHEB010000010">
    <property type="protein sequence ID" value="MBB5330536.1"/>
    <property type="molecule type" value="Genomic_DNA"/>
</dbReference>
<dbReference type="InterPro" id="IPR036249">
    <property type="entry name" value="Thioredoxin-like_sf"/>
</dbReference>
<keyword evidence="1" id="KW-0732">Signal</keyword>
<dbReference type="PANTHER" id="PTHR36057">
    <property type="match status" value="1"/>
</dbReference>
<dbReference type="InterPro" id="IPR010634">
    <property type="entry name" value="DUF1223"/>
</dbReference>
<gene>
    <name evidence="2" type="ORF">HDF14_004171</name>
</gene>
<keyword evidence="3" id="KW-1185">Reference proteome</keyword>
<evidence type="ECO:0000256" key="1">
    <source>
        <dbReference type="SAM" id="SignalP"/>
    </source>
</evidence>
<dbReference type="SUPFAM" id="SSF52833">
    <property type="entry name" value="Thioredoxin-like"/>
    <property type="match status" value="1"/>
</dbReference>
<proteinExistence type="predicted"/>
<sequence length="259" mass="28267">MSQLRFLAVTALFLVISFASGHAQTAHANLTPVLVELFTSEGCSSCPPADALLAKLDHDQPIQNAEIIILEEHVDYWDDLGWHDRFSSHQYTERQSEYSRRFGLDGVYTPQMIVDGTDQFVGNDSFHAHRYITSAAQKTKLHLSLSCPVVDARKISSSVSLPGSSPSEAYAELYAALVDPSDTTDVHNGENGGRRLQHAGVVRSLQHIGTLKDLNAGALNFSLNAPDDAKLTEMRVVVFAQQSNQGHVLGAVVTDVKPQ</sequence>
<dbReference type="AlphaFoldDB" id="A0A9X0QHM2"/>
<feature type="signal peptide" evidence="1">
    <location>
        <begin position="1"/>
        <end position="28"/>
    </location>
</feature>
<comment type="caution">
    <text evidence="2">The sequence shown here is derived from an EMBL/GenBank/DDBJ whole genome shotgun (WGS) entry which is preliminary data.</text>
</comment>
<reference evidence="2 3" key="1">
    <citation type="submission" date="2020-08" db="EMBL/GenBank/DDBJ databases">
        <title>Genomic Encyclopedia of Type Strains, Phase IV (KMG-V): Genome sequencing to study the core and pangenomes of soil and plant-associated prokaryotes.</title>
        <authorList>
            <person name="Whitman W."/>
        </authorList>
    </citation>
    <scope>NUCLEOTIDE SEQUENCE [LARGE SCALE GENOMIC DNA]</scope>
    <source>
        <strain evidence="2 3">X5P2</strain>
    </source>
</reference>
<dbReference type="RefSeq" id="WP_183980025.1">
    <property type="nucleotide sequence ID" value="NZ_JACHEB010000010.1"/>
</dbReference>
<evidence type="ECO:0000313" key="3">
    <source>
        <dbReference type="Proteomes" id="UP000535182"/>
    </source>
</evidence>
<dbReference type="Proteomes" id="UP000535182">
    <property type="component" value="Unassembled WGS sequence"/>
</dbReference>
<organism evidence="2 3">
    <name type="scientific">Tunturiibacter gelidiferens</name>
    <dbReference type="NCBI Taxonomy" id="3069689"/>
    <lineage>
        <taxon>Bacteria</taxon>
        <taxon>Pseudomonadati</taxon>
        <taxon>Acidobacteriota</taxon>
        <taxon>Terriglobia</taxon>
        <taxon>Terriglobales</taxon>
        <taxon>Acidobacteriaceae</taxon>
        <taxon>Tunturiibacter</taxon>
    </lineage>
</organism>
<dbReference type="Pfam" id="PF06764">
    <property type="entry name" value="DUF1223"/>
    <property type="match status" value="1"/>
</dbReference>
<name>A0A9X0QHM2_9BACT</name>
<accession>A0A9X0QHM2</accession>
<dbReference type="PANTHER" id="PTHR36057:SF1">
    <property type="entry name" value="LIPOPROTEIN LIPID ATTACHMENT SITE-LIKE PROTEIN, PUTATIVE (DUF1223)-RELATED"/>
    <property type="match status" value="1"/>
</dbReference>
<feature type="chain" id="PRO_5040791276" description="DUF1223 domain-containing protein" evidence="1">
    <location>
        <begin position="29"/>
        <end position="259"/>
    </location>
</feature>
<evidence type="ECO:0000313" key="2">
    <source>
        <dbReference type="EMBL" id="MBB5330536.1"/>
    </source>
</evidence>
<evidence type="ECO:0008006" key="4">
    <source>
        <dbReference type="Google" id="ProtNLM"/>
    </source>
</evidence>